<gene>
    <name evidence="5" type="primary">LOC106611011</name>
</gene>
<dbReference type="OrthoDB" id="9946233at2759"/>
<evidence type="ECO:0000313" key="5">
    <source>
        <dbReference type="RefSeq" id="XP_014066281.1"/>
    </source>
</evidence>
<dbReference type="AlphaFoldDB" id="A0A1S3SPL6"/>
<keyword evidence="2" id="KW-0812">Transmembrane</keyword>
<dbReference type="GO" id="GO:0005886">
    <property type="term" value="C:plasma membrane"/>
    <property type="evidence" value="ECO:0007669"/>
    <property type="project" value="TreeGrafter"/>
</dbReference>
<reference evidence="5" key="1">
    <citation type="submission" date="2025-08" db="UniProtKB">
        <authorList>
            <consortium name="RefSeq"/>
        </authorList>
    </citation>
    <scope>IDENTIFICATION</scope>
</reference>
<dbReference type="GeneID" id="106611011"/>
<dbReference type="PANTHER" id="PTHR28581:SF2">
    <property type="entry name" value="NUTRITIONALLY-REGULATED ADIPOSE AND CARDIAC ENRICHED PROTEIN HOMOLOG ISOFORM X1"/>
    <property type="match status" value="1"/>
</dbReference>
<organism evidence="4 5">
    <name type="scientific">Salmo salar</name>
    <name type="common">Atlantic salmon</name>
    <dbReference type="NCBI Taxonomy" id="8030"/>
    <lineage>
        <taxon>Eukaryota</taxon>
        <taxon>Metazoa</taxon>
        <taxon>Chordata</taxon>
        <taxon>Craniata</taxon>
        <taxon>Vertebrata</taxon>
        <taxon>Euteleostomi</taxon>
        <taxon>Actinopterygii</taxon>
        <taxon>Neopterygii</taxon>
        <taxon>Teleostei</taxon>
        <taxon>Protacanthopterygii</taxon>
        <taxon>Salmoniformes</taxon>
        <taxon>Salmonidae</taxon>
        <taxon>Salmoninae</taxon>
        <taxon>Salmo</taxon>
    </lineage>
</organism>
<dbReference type="GO" id="GO:0005802">
    <property type="term" value="C:trans-Golgi network"/>
    <property type="evidence" value="ECO:0007669"/>
    <property type="project" value="InterPro"/>
</dbReference>
<dbReference type="Proteomes" id="UP001652741">
    <property type="component" value="Chromosome ssa09"/>
</dbReference>
<dbReference type="Pfam" id="PF22883">
    <property type="entry name" value="Consortin_N"/>
    <property type="match status" value="1"/>
</dbReference>
<feature type="domain" description="Consortin N-terminal" evidence="3">
    <location>
        <begin position="87"/>
        <end position="126"/>
    </location>
</feature>
<keyword evidence="4" id="KW-1185">Reference proteome</keyword>
<dbReference type="GO" id="GO:0071253">
    <property type="term" value="F:connexin binding"/>
    <property type="evidence" value="ECO:0007669"/>
    <property type="project" value="InterPro"/>
</dbReference>
<dbReference type="KEGG" id="sasa:106611011"/>
<dbReference type="SUPFAM" id="SSF48452">
    <property type="entry name" value="TPR-like"/>
    <property type="match status" value="1"/>
</dbReference>
<evidence type="ECO:0000256" key="1">
    <source>
        <dbReference type="SAM" id="MobiDB-lite"/>
    </source>
</evidence>
<dbReference type="GO" id="GO:0042998">
    <property type="term" value="P:positive regulation of Golgi to plasma membrane protein transport"/>
    <property type="evidence" value="ECO:0007669"/>
    <property type="project" value="TreeGrafter"/>
</dbReference>
<dbReference type="Gene3D" id="1.25.40.10">
    <property type="entry name" value="Tetratricopeptide repeat domain"/>
    <property type="match status" value="1"/>
</dbReference>
<name>A0A1S3SPL6_SALSA</name>
<evidence type="ECO:0000259" key="3">
    <source>
        <dbReference type="Pfam" id="PF22883"/>
    </source>
</evidence>
<sequence>MLNGGREGLFQLGQQLQQQGEYQAALHCFLSSLLGLRHVQSFTSLPNCLHQHRISMFPVDSARYKVKRRSLSVSLAQEQTEKCQMALLNIAELFISENNYGKALQFIQAEKLFYEVALIELTAVQGSTGPQEEALLGSAGTGWASSEELSDQASQAQHLEQLAQLCIVSKRPHLALEYSGKATKIHQRAFGNDHPITDRSLELLATVYAEIGKTEYSDSLGQCVSVLSKRFAAAESFGDKLNNGLPHSHSHSHREKHSEVWHRKDPSPQDDTPKPKVTNGKIPTSILKRSGSGSDSEPSHRRKGKRQVRFREPETTVHDVPYYDCLVAYDTSPPRPHLALFTCLFLLMSLLGVVMYSTDRRRPQRVCEELEASLAVYLIHMKQLLWGCWIWLTMQ</sequence>
<proteinExistence type="predicted"/>
<dbReference type="GO" id="GO:0030133">
    <property type="term" value="C:transport vesicle"/>
    <property type="evidence" value="ECO:0007669"/>
    <property type="project" value="TreeGrafter"/>
</dbReference>
<dbReference type="InterPro" id="IPR054132">
    <property type="entry name" value="Consortin_N"/>
</dbReference>
<evidence type="ECO:0000256" key="2">
    <source>
        <dbReference type="SAM" id="Phobius"/>
    </source>
</evidence>
<evidence type="ECO:0000313" key="4">
    <source>
        <dbReference type="Proteomes" id="UP001652741"/>
    </source>
</evidence>
<feature type="region of interest" description="Disordered" evidence="1">
    <location>
        <begin position="242"/>
        <end position="311"/>
    </location>
</feature>
<feature type="transmembrane region" description="Helical" evidence="2">
    <location>
        <begin position="338"/>
        <end position="358"/>
    </location>
</feature>
<dbReference type="RefSeq" id="XP_014066281.1">
    <property type="nucleotide sequence ID" value="XM_014210806.2"/>
</dbReference>
<accession>A0A1S3SPL6</accession>
<feature type="compositionally biased region" description="Basic and acidic residues" evidence="1">
    <location>
        <begin position="256"/>
        <end position="274"/>
    </location>
</feature>
<protein>
    <submittedName>
        <fullName evidence="5">Uncharacterized protein isoform X1</fullName>
    </submittedName>
</protein>
<dbReference type="InterPro" id="IPR042318">
    <property type="entry name" value="Consortin"/>
</dbReference>
<dbReference type="InterPro" id="IPR011990">
    <property type="entry name" value="TPR-like_helical_dom_sf"/>
</dbReference>
<dbReference type="InterPro" id="IPR028114">
    <property type="entry name" value="DUF4658"/>
</dbReference>
<dbReference type="Pfam" id="PF13424">
    <property type="entry name" value="TPR_12"/>
    <property type="match status" value="1"/>
</dbReference>
<keyword evidence="2" id="KW-0472">Membrane</keyword>
<dbReference type="PANTHER" id="PTHR28581">
    <property type="entry name" value="CONSORTIN"/>
    <property type="match status" value="1"/>
</dbReference>
<dbReference type="Pfam" id="PF15555">
    <property type="entry name" value="DUF4658"/>
    <property type="match status" value="1"/>
</dbReference>
<keyword evidence="2" id="KW-1133">Transmembrane helix</keyword>